<dbReference type="SUPFAM" id="SSF53901">
    <property type="entry name" value="Thiolase-like"/>
    <property type="match status" value="1"/>
</dbReference>
<dbReference type="PROSITE" id="PS00606">
    <property type="entry name" value="KS3_1"/>
    <property type="match status" value="1"/>
</dbReference>
<dbReference type="InterPro" id="IPR014030">
    <property type="entry name" value="Ketoacyl_synth_N"/>
</dbReference>
<feature type="region of interest" description="C-terminal hotdog fold" evidence="5">
    <location>
        <begin position="2049"/>
        <end position="2196"/>
    </location>
</feature>
<dbReference type="CDD" id="cd08953">
    <property type="entry name" value="KR_2_SDR_x"/>
    <property type="match status" value="1"/>
</dbReference>
<evidence type="ECO:0000259" key="7">
    <source>
        <dbReference type="PROSITE" id="PS52004"/>
    </source>
</evidence>
<feature type="active site" description="Proton acceptor; for dehydratase activity" evidence="5">
    <location>
        <position position="1939"/>
    </location>
</feature>
<dbReference type="InterPro" id="IPR036736">
    <property type="entry name" value="ACP-like_sf"/>
</dbReference>
<dbReference type="SMART" id="SM00822">
    <property type="entry name" value="PKS_KR"/>
    <property type="match status" value="1"/>
</dbReference>
<dbReference type="SMART" id="SM00826">
    <property type="entry name" value="PKS_DH"/>
    <property type="match status" value="1"/>
</dbReference>
<dbReference type="InterPro" id="IPR036390">
    <property type="entry name" value="WH_DNA-bd_sf"/>
</dbReference>
<dbReference type="Pfam" id="PF23525">
    <property type="entry name" value="Methyltransf_36"/>
    <property type="match status" value="1"/>
</dbReference>
<keyword evidence="4" id="KW-0511">Multifunctional enzyme</keyword>
<dbReference type="Gene3D" id="3.10.129.110">
    <property type="entry name" value="Polyketide synthase dehydratase"/>
    <property type="match status" value="1"/>
</dbReference>
<dbReference type="Gene3D" id="3.40.47.10">
    <property type="match status" value="1"/>
</dbReference>
<dbReference type="Pfam" id="PF21089">
    <property type="entry name" value="PKS_DH_N"/>
    <property type="match status" value="1"/>
</dbReference>
<dbReference type="Gene3D" id="1.10.1240.100">
    <property type="match status" value="1"/>
</dbReference>
<feature type="domain" description="Ketosynthase family 3 (KS3)" evidence="7">
    <location>
        <begin position="1298"/>
        <end position="1730"/>
    </location>
</feature>
<dbReference type="InterPro" id="IPR018201">
    <property type="entry name" value="Ketoacyl_synth_AS"/>
</dbReference>
<dbReference type="Gene3D" id="3.40.630.30">
    <property type="match status" value="1"/>
</dbReference>
<name>A0ABV0HCB5_9NEIS</name>
<feature type="domain" description="PKS/mFAS DH" evidence="8">
    <location>
        <begin position="1905"/>
        <end position="2196"/>
    </location>
</feature>
<dbReference type="SUPFAM" id="SSF47336">
    <property type="entry name" value="ACP-like"/>
    <property type="match status" value="2"/>
</dbReference>
<evidence type="ECO:0000256" key="5">
    <source>
        <dbReference type="PROSITE-ProRule" id="PRU01363"/>
    </source>
</evidence>
<organism evidence="9 10">
    <name type="scientific">Chromobacterium piscinae</name>
    <dbReference type="NCBI Taxonomy" id="686831"/>
    <lineage>
        <taxon>Bacteria</taxon>
        <taxon>Pseudomonadati</taxon>
        <taxon>Pseudomonadota</taxon>
        <taxon>Betaproteobacteria</taxon>
        <taxon>Neisseriales</taxon>
        <taxon>Chromobacteriaceae</taxon>
        <taxon>Chromobacterium</taxon>
    </lineage>
</organism>
<dbReference type="InterPro" id="IPR006162">
    <property type="entry name" value="Ppantetheine_attach_site"/>
</dbReference>
<reference evidence="9 10" key="1">
    <citation type="submission" date="2024-05" db="EMBL/GenBank/DDBJ databases">
        <authorList>
            <person name="De Oliveira J.P."/>
            <person name="Noriler S.A."/>
            <person name="De Oliveira A.G."/>
            <person name="Sipoli D.S."/>
        </authorList>
    </citation>
    <scope>NUCLEOTIDE SEQUENCE [LARGE SCALE GENOMIC DNA]</scope>
    <source>
        <strain evidence="9 10">LABIM186</strain>
    </source>
</reference>
<dbReference type="SMART" id="SM00823">
    <property type="entry name" value="PKS_PP"/>
    <property type="match status" value="2"/>
</dbReference>
<dbReference type="InterPro" id="IPR050091">
    <property type="entry name" value="PKS_NRPS_Biosynth_Enz"/>
</dbReference>
<evidence type="ECO:0000256" key="3">
    <source>
        <dbReference type="ARBA" id="ARBA00022679"/>
    </source>
</evidence>
<dbReference type="PROSITE" id="PS52004">
    <property type="entry name" value="KS3_2"/>
    <property type="match status" value="1"/>
</dbReference>
<protein>
    <submittedName>
        <fullName evidence="9">SDR family NAD(P)-dependent oxidoreductase</fullName>
    </submittedName>
</protein>
<dbReference type="EMBL" id="JBDQQU010000385">
    <property type="protein sequence ID" value="MEO3957526.1"/>
    <property type="molecule type" value="Genomic_DNA"/>
</dbReference>
<dbReference type="Pfam" id="PF23526">
    <property type="entry name" value="AprA_N"/>
    <property type="match status" value="1"/>
</dbReference>
<dbReference type="InterPro" id="IPR009081">
    <property type="entry name" value="PP-bd_ACP"/>
</dbReference>
<evidence type="ECO:0000256" key="2">
    <source>
        <dbReference type="ARBA" id="ARBA00022553"/>
    </source>
</evidence>
<evidence type="ECO:0000259" key="6">
    <source>
        <dbReference type="PROSITE" id="PS50075"/>
    </source>
</evidence>
<evidence type="ECO:0000313" key="9">
    <source>
        <dbReference type="EMBL" id="MEO3957526.1"/>
    </source>
</evidence>
<evidence type="ECO:0000313" key="10">
    <source>
        <dbReference type="Proteomes" id="UP001438292"/>
    </source>
</evidence>
<dbReference type="SUPFAM" id="SSF46785">
    <property type="entry name" value="Winged helix' DNA-binding domain"/>
    <property type="match status" value="1"/>
</dbReference>
<dbReference type="Gene3D" id="3.40.50.720">
    <property type="entry name" value="NAD(P)-binding Rossmann-like Domain"/>
    <property type="match status" value="1"/>
</dbReference>
<evidence type="ECO:0000256" key="1">
    <source>
        <dbReference type="ARBA" id="ARBA00022450"/>
    </source>
</evidence>
<dbReference type="PROSITE" id="PS50075">
    <property type="entry name" value="CARRIER"/>
    <property type="match status" value="1"/>
</dbReference>
<dbReference type="Pfam" id="PF23589">
    <property type="entry name" value="WHD_AprA"/>
    <property type="match status" value="1"/>
</dbReference>
<dbReference type="Pfam" id="PF14765">
    <property type="entry name" value="PS-DH"/>
    <property type="match status" value="1"/>
</dbReference>
<sequence>MLSVINRYSHGFVAIPIVLACKYLKLFEVFKGRALTLTALADELKANSGFLLAALRLLESLQWISKDNTDRYSLTAQGLRDHEKIPETITSLLDFPVDRYLEDPNSHLSLKEWIDCSVQGWGVDSILLQYLLDGMLMTPLLLGLRQSNFYVVDERAISFAKLAPVAKEEILRLFQHNEWCSESVNSIELNDVGKFMMERIMNTGTVVSYTPMLKKIGQLIGGNPAELFVTDQDGHETHVERTLNVVSSGFQHDRYFRAMEEIFASIFNELPIENQPNYIADVGCGDGTLLRRVYNIILKTERGRVLHKHPLTLIGVDYNHKALGATNSTLNDINHLVLHGDIGNPKQIEIDLEQHIEDVEKVLYVRSFLDHDRPFIEPDSIDQIQQRSHVKYDCISVDKSGSLIPPALAVQSLVDHLIKWSSIRSKYGIIILEVHSLSAGTVAQYVNESENLHFDAYHAFSKQHLVDAPTFLAAAAEAGLVFEEQSSKKYPAIFPYTRITLNHFRLKGYQIRVASYRDVEDLVNLEKDLPAPLRSSSIDIEQRISDYPEGQMLLVADRKLVGVIYSRRTTQDRVGAFHCSRQWEHHKDGSVVELLYVIAPDPKLKNELLIFMKGYSRVMNCIDQVVGENDCMNFGCDANNLDWFDDVIEPIKKFVDCYDIKPEQDTLVAETILEDFGVRWLLSIFQSMGVLRERFEIYSSVDSIAAQLGILPKYKSLFSSLIGIFERKGLLDRQAEGLSTTEKIENFGLADIQCEYTAFKHIFQKEHPESVPFMNLMATCLGSYGEVLTGVKEATDIVFPQGSVELFAGIFKDSSVADYFNRLTAEIVHQYLACHIRHGAQEKLRVLEIGAGTGGVTRFVLDRLGEQAEGIIFYYTDISSTFVRYGQRTFGAMHSCMQFERLNIEQDPVEQGFNLADFDLVYASNVLHDTKFLMNTLNQVGKLLRPEGLFILNEFTVMKDILLYTGGLLHGWWLFQDPENRLPNSCLLDVPRWKSVLEKAGFGNFSAHGLPFDETLGHCRQSVMFCTWNGTEEGIEYGISVDRKIEQAGMHVVPLEEELSLSSSSVKPTVIESIHPMVVEAIREIIGAKRFAQFDTAVPLMEQGIDSLEMVELNALFKRKAGIFLETTFLFQFNTAEKLSSYFKGKWKDNKNRLADTQADVEQNDGVENIGEVLALPKKKVSRGLVDEIESIISGLIGSKRMAQYESELPLMEIGIDSLELLELRTIISRKFGIALNAAFLFQYNTCDKVAAYLEMNGVALPNESCDERKTTQAVKDIDENAAQSDFQAEDLAESIRSGDIAIVGIALRFPGNANDPEKFWDLLKTGTSAIRSLPLNRLDWPADVDVAGEKSYLTQGGFLDRIDEFDADFFRISPMEAELMDPQQRMLLELVWGASENAGYKPSGLAASETGIYIGACHFEYRSLVEQSGTSQRAFVATGSSGSILANRISYFYNFQGPSLVVDTACSSSLMAVHQAIRDLREGACRQAFVGGINLICNTVNVLAYDHAGMLSKDSKCATFDEAANGYVRGEGGAIIFLKRLQDAIDDKDHIYAVVKGSAVNHVGQSSSLTAPNPEAQGKLIIRAVEDSGLHGETISYIEAHGTGTKLGDPIEVEGLNQAFTHFNGAMTLQSLGMCGIGSVKSNIGHLEGASGIAGLIKVALSLKNRMIPPTLNFKSLNPEIKLGKYFHIANRLKQWEVMLAADGKAIPRRAGVSAFGFGGANAHVVLQEYPQPSKRIDEDMLYLFTLSARNENSLLAMVKQYIAYLDCVEHDFSLTELSYTLQVAREEMDERLAIVFDSKEKLISRLVSVTEGVGDNAIYRGNRKTTLFSSLKVNEKNRDAESALQCRNLHELAELWTKGLSINWQVLYHGKSVRRVALPGYVFARDRYWVSKSNQVAVRNEGVRSLGEGLLGTIDVASSASQILTVLSGNESFLVDHVVNGRKVLPGVMYLEIARAAADAILGKKLPNTYLRLKNVVWSSPVFVDNSPVSIYTTIKTSENNKTSFEMITRLNGDGRREHLHGQGEIELFQLSQTPFVNIDSCLRSCTDNSVDVAEFYEAFQSVGIQYGASHKGVTDLRLGKNEVLAKLSLPLGDSHDCTAIFMHPGVLDSALQATFALDIAAAMPRLMLPFILDEVEIFSPCTNDMWAWIRCKEKGTSDDNFSCFDIDICDHLGAVCIKMKGYRSKMPTAAFGGKSIQSENLILTPVWDPVAEICESTIPSPSLRTVVIGARASEKKALFERFGKIQELHIQPGESIECMAEKIHALGSIEHIIWSVSTSAYLAMTDEALISEQEGAAIFGFRLIKALLLLGFGSRELKWTVVTTQACAIRRSEYLSPLQASIHGLIGAMAKEFIDWKVRLVDIEVDDHWPLDAIFRLPTDDEGNPWAFRRGRWYKQYLIPTQASNIDTEQYRHGGVYVVIGGAGGIGQVWSEFVAEHYQAKLIWIGRRPMDESIELKLNAVAKCGPRPLYISADARDRSELLRAYDEIKRHYSSINGVVHSAIVLRDQSLSNMTENQFHDVLSSKVDVCVRIAQVFQRESLDFALFFSSITAFTKVAGQGNYAAGCVFKDAFAHQLRKERNGHVKIMNWGYWGTVGIVATKERQENMARNGIGSIEPAEAMSALRVLLSSSIDQMAFLKLSDAAAS</sequence>
<dbReference type="CDD" id="cd00833">
    <property type="entry name" value="PKS"/>
    <property type="match status" value="1"/>
</dbReference>
<dbReference type="Proteomes" id="UP001438292">
    <property type="component" value="Unassembled WGS sequence"/>
</dbReference>
<dbReference type="RefSeq" id="WP_346195796.1">
    <property type="nucleotide sequence ID" value="NZ_JBDJHV010000029.1"/>
</dbReference>
<keyword evidence="10" id="KW-1185">Reference proteome</keyword>
<dbReference type="Pfam" id="PF08242">
    <property type="entry name" value="Methyltransf_12"/>
    <property type="match status" value="1"/>
</dbReference>
<dbReference type="PROSITE" id="PS00012">
    <property type="entry name" value="PHOSPHOPANTETHEINE"/>
    <property type="match status" value="1"/>
</dbReference>
<dbReference type="Gene3D" id="3.40.50.150">
    <property type="entry name" value="Vaccinia Virus protein VP39"/>
    <property type="match status" value="1"/>
</dbReference>
<evidence type="ECO:0000256" key="4">
    <source>
        <dbReference type="ARBA" id="ARBA00023268"/>
    </source>
</evidence>
<keyword evidence="1" id="KW-0596">Phosphopantetheine</keyword>
<dbReference type="InterPro" id="IPR049900">
    <property type="entry name" value="PKS_mFAS_DH"/>
</dbReference>
<dbReference type="Gene3D" id="1.10.10.10">
    <property type="entry name" value="Winged helix-like DNA-binding domain superfamily/Winged helix DNA-binding domain"/>
    <property type="match status" value="1"/>
</dbReference>
<dbReference type="PROSITE" id="PS51257">
    <property type="entry name" value="PROKAR_LIPOPROTEIN"/>
    <property type="match status" value="1"/>
</dbReference>
<dbReference type="InterPro" id="IPR013968">
    <property type="entry name" value="PKS_KR"/>
</dbReference>
<dbReference type="InterPro" id="IPR049551">
    <property type="entry name" value="PKS_DH_C"/>
</dbReference>
<dbReference type="PANTHER" id="PTHR43775">
    <property type="entry name" value="FATTY ACID SYNTHASE"/>
    <property type="match status" value="1"/>
</dbReference>
<dbReference type="InterPro" id="IPR020807">
    <property type="entry name" value="PKS_DH"/>
</dbReference>
<dbReference type="InterPro" id="IPR016039">
    <property type="entry name" value="Thiolase-like"/>
</dbReference>
<dbReference type="InterPro" id="IPR020806">
    <property type="entry name" value="PKS_PP-bd"/>
</dbReference>
<comment type="caution">
    <text evidence="9">The sequence shown here is derived from an EMBL/GenBank/DDBJ whole genome shotgun (WGS) entry which is preliminary data.</text>
</comment>
<dbReference type="Pfam" id="PF08659">
    <property type="entry name" value="KR"/>
    <property type="match status" value="1"/>
</dbReference>
<dbReference type="InterPro" id="IPR013217">
    <property type="entry name" value="Methyltransf_12"/>
</dbReference>
<dbReference type="InterPro" id="IPR049552">
    <property type="entry name" value="PKS_DH_N"/>
</dbReference>
<dbReference type="Pfam" id="PF00109">
    <property type="entry name" value="ketoacyl-synt"/>
    <property type="match status" value="1"/>
</dbReference>
<keyword evidence="3" id="KW-0808">Transferase</keyword>
<dbReference type="SMART" id="SM00825">
    <property type="entry name" value="PKS_KS"/>
    <property type="match status" value="1"/>
</dbReference>
<dbReference type="InterPro" id="IPR042104">
    <property type="entry name" value="PKS_dehydratase_sf"/>
</dbReference>
<dbReference type="InterPro" id="IPR056395">
    <property type="entry name" value="WH_AprA"/>
</dbReference>
<accession>A0ABV0HCB5</accession>
<dbReference type="SUPFAM" id="SSF53335">
    <property type="entry name" value="S-adenosyl-L-methionine-dependent methyltransferases"/>
    <property type="match status" value="1"/>
</dbReference>
<gene>
    <name evidence="9" type="ORF">ABH309_24065</name>
</gene>
<dbReference type="InterPro" id="IPR057326">
    <property type="entry name" value="KR_dom"/>
</dbReference>
<dbReference type="InterPro" id="IPR036291">
    <property type="entry name" value="NAD(P)-bd_dom_sf"/>
</dbReference>
<dbReference type="InterPro" id="IPR020841">
    <property type="entry name" value="PKS_Beta-ketoAc_synthase_dom"/>
</dbReference>
<dbReference type="PANTHER" id="PTHR43775:SF37">
    <property type="entry name" value="SI:DKEY-61P9.11"/>
    <property type="match status" value="1"/>
</dbReference>
<dbReference type="Pfam" id="PF00550">
    <property type="entry name" value="PP-binding"/>
    <property type="match status" value="1"/>
</dbReference>
<keyword evidence="2" id="KW-0597">Phosphoprotein</keyword>
<dbReference type="Pfam" id="PF22621">
    <property type="entry name" value="CurL-like_PKS_C"/>
    <property type="match status" value="1"/>
</dbReference>
<proteinExistence type="predicted"/>
<dbReference type="CDD" id="cd02440">
    <property type="entry name" value="AdoMet_MTases"/>
    <property type="match status" value="1"/>
</dbReference>
<dbReference type="Gene3D" id="1.10.1200.10">
    <property type="entry name" value="ACP-like"/>
    <property type="match status" value="2"/>
</dbReference>
<dbReference type="InterPro" id="IPR056394">
    <property type="entry name" value="AprA-like_N"/>
</dbReference>
<dbReference type="InterPro" id="IPR029063">
    <property type="entry name" value="SAM-dependent_MTases_sf"/>
</dbReference>
<dbReference type="PROSITE" id="PS52019">
    <property type="entry name" value="PKS_MFAS_DH"/>
    <property type="match status" value="1"/>
</dbReference>
<dbReference type="InterPro" id="IPR036388">
    <property type="entry name" value="WH-like_DNA-bd_sf"/>
</dbReference>
<feature type="active site" description="Proton donor; for dehydratase activity" evidence="5">
    <location>
        <position position="2111"/>
    </location>
</feature>
<dbReference type="InterPro" id="IPR014031">
    <property type="entry name" value="Ketoacyl_synth_C"/>
</dbReference>
<evidence type="ECO:0000259" key="8">
    <source>
        <dbReference type="PROSITE" id="PS52019"/>
    </source>
</evidence>
<feature type="domain" description="Carrier" evidence="6">
    <location>
        <begin position="1180"/>
        <end position="1258"/>
    </location>
</feature>
<feature type="region of interest" description="N-terminal hotdog fold" evidence="5">
    <location>
        <begin position="1905"/>
        <end position="2035"/>
    </location>
</feature>
<dbReference type="SUPFAM" id="SSF51735">
    <property type="entry name" value="NAD(P)-binding Rossmann-fold domains"/>
    <property type="match status" value="2"/>
</dbReference>
<dbReference type="InterPro" id="IPR056393">
    <property type="entry name" value="AprA-like_MT2"/>
</dbReference>
<dbReference type="Pfam" id="PF02801">
    <property type="entry name" value="Ketoacyl-synt_C"/>
    <property type="match status" value="1"/>
</dbReference>